<feature type="transmembrane region" description="Helical" evidence="2">
    <location>
        <begin position="130"/>
        <end position="153"/>
    </location>
</feature>
<keyword evidence="4" id="KW-1185">Reference proteome</keyword>
<keyword evidence="2" id="KW-1133">Transmembrane helix</keyword>
<dbReference type="Proteomes" id="UP000887458">
    <property type="component" value="Unassembled WGS sequence"/>
</dbReference>
<protein>
    <submittedName>
        <fullName evidence="3">Uncharacterized protein</fullName>
    </submittedName>
</protein>
<feature type="compositionally biased region" description="Low complexity" evidence="1">
    <location>
        <begin position="183"/>
        <end position="203"/>
    </location>
</feature>
<accession>A0ABQ8JLD7</accession>
<evidence type="ECO:0000256" key="2">
    <source>
        <dbReference type="SAM" id="Phobius"/>
    </source>
</evidence>
<keyword evidence="2" id="KW-0472">Membrane</keyword>
<evidence type="ECO:0000256" key="1">
    <source>
        <dbReference type="SAM" id="MobiDB-lite"/>
    </source>
</evidence>
<reference evidence="3 4" key="1">
    <citation type="journal article" date="2018" name="J. Allergy Clin. Immunol.">
        <title>High-quality assembly of Dermatophagoides pteronyssinus genome and transcriptome reveals a wide range of novel allergens.</title>
        <authorList>
            <person name="Liu X.Y."/>
            <person name="Yang K.Y."/>
            <person name="Wang M.Q."/>
            <person name="Kwok J.S."/>
            <person name="Zeng X."/>
            <person name="Yang Z."/>
            <person name="Xiao X.J."/>
            <person name="Lau C.P."/>
            <person name="Li Y."/>
            <person name="Huang Z.M."/>
            <person name="Ba J.G."/>
            <person name="Yim A.K."/>
            <person name="Ouyang C.Y."/>
            <person name="Ngai S.M."/>
            <person name="Chan T.F."/>
            <person name="Leung E.L."/>
            <person name="Liu L."/>
            <person name="Liu Z.G."/>
            <person name="Tsui S.K."/>
        </authorList>
    </citation>
    <scope>NUCLEOTIDE SEQUENCE [LARGE SCALE GENOMIC DNA]</scope>
    <source>
        <strain evidence="3">Derp</strain>
    </source>
</reference>
<name>A0ABQ8JLD7_DERPT</name>
<gene>
    <name evidence="3" type="ORF">DERP_003708</name>
</gene>
<comment type="caution">
    <text evidence="3">The sequence shown here is derived from an EMBL/GenBank/DDBJ whole genome shotgun (WGS) entry which is preliminary data.</text>
</comment>
<proteinExistence type="predicted"/>
<evidence type="ECO:0000313" key="4">
    <source>
        <dbReference type="Proteomes" id="UP000887458"/>
    </source>
</evidence>
<evidence type="ECO:0000313" key="3">
    <source>
        <dbReference type="EMBL" id="KAH9423429.1"/>
    </source>
</evidence>
<organism evidence="3 4">
    <name type="scientific">Dermatophagoides pteronyssinus</name>
    <name type="common">European house dust mite</name>
    <dbReference type="NCBI Taxonomy" id="6956"/>
    <lineage>
        <taxon>Eukaryota</taxon>
        <taxon>Metazoa</taxon>
        <taxon>Ecdysozoa</taxon>
        <taxon>Arthropoda</taxon>
        <taxon>Chelicerata</taxon>
        <taxon>Arachnida</taxon>
        <taxon>Acari</taxon>
        <taxon>Acariformes</taxon>
        <taxon>Sarcoptiformes</taxon>
        <taxon>Astigmata</taxon>
        <taxon>Psoroptidia</taxon>
        <taxon>Analgoidea</taxon>
        <taxon>Pyroglyphidae</taxon>
        <taxon>Dermatophagoidinae</taxon>
        <taxon>Dermatophagoides</taxon>
    </lineage>
</organism>
<sequence length="220" mass="25910">MIIFMNNKSEKYKLYNNTLSEVLNYCSHQKYLYLSTKSSSSTASITISALINCCSQFIFCKCVTEICNEIMSRPFREKNDDYCEAVIKVRMQKHPLTDCLYEETCAEVFSRMKNKQIKNICYKIKDHSKIFNMIFIIFSWIFIIYFIIIIIYIQIQLQDEGYYDYSDSDSLRRKRIKSDLKSNRNSSPSSSETKLLQRSSSSSKKTKKLEKSRSKTKKSN</sequence>
<keyword evidence="2" id="KW-0812">Transmembrane</keyword>
<feature type="compositionally biased region" description="Basic residues" evidence="1">
    <location>
        <begin position="204"/>
        <end position="220"/>
    </location>
</feature>
<feature type="region of interest" description="Disordered" evidence="1">
    <location>
        <begin position="176"/>
        <end position="220"/>
    </location>
</feature>
<reference evidence="3 4" key="2">
    <citation type="journal article" date="2022" name="Mol. Biol. Evol.">
        <title>Comparative Genomics Reveals Insights into the Divergent Evolution of Astigmatic Mites and Household Pest Adaptations.</title>
        <authorList>
            <person name="Xiong Q."/>
            <person name="Wan A.T."/>
            <person name="Liu X."/>
            <person name="Fung C.S."/>
            <person name="Xiao X."/>
            <person name="Malainual N."/>
            <person name="Hou J."/>
            <person name="Wang L."/>
            <person name="Wang M."/>
            <person name="Yang K.Y."/>
            <person name="Cui Y."/>
            <person name="Leung E.L."/>
            <person name="Nong W."/>
            <person name="Shin S.K."/>
            <person name="Au S.W."/>
            <person name="Jeong K.Y."/>
            <person name="Chew F.T."/>
            <person name="Hui J.H."/>
            <person name="Leung T.F."/>
            <person name="Tungtrongchitr A."/>
            <person name="Zhong N."/>
            <person name="Liu Z."/>
            <person name="Tsui S.K."/>
        </authorList>
    </citation>
    <scope>NUCLEOTIDE SEQUENCE [LARGE SCALE GENOMIC DNA]</scope>
    <source>
        <strain evidence="3">Derp</strain>
    </source>
</reference>
<dbReference type="EMBL" id="NJHN03000032">
    <property type="protein sequence ID" value="KAH9423429.1"/>
    <property type="molecule type" value="Genomic_DNA"/>
</dbReference>